<evidence type="ECO:0000313" key="7">
    <source>
        <dbReference type="Proteomes" id="UP000193719"/>
    </source>
</evidence>
<evidence type="ECO:0000256" key="1">
    <source>
        <dbReference type="ARBA" id="ARBA00010409"/>
    </source>
</evidence>
<comment type="caution">
    <text evidence="6">The sequence shown here is derived from an EMBL/GenBank/DDBJ whole genome shotgun (WGS) entry which is preliminary data.</text>
</comment>
<dbReference type="Proteomes" id="UP000193719">
    <property type="component" value="Unassembled WGS sequence"/>
</dbReference>
<dbReference type="InterPro" id="IPR056843">
    <property type="entry name" value="THADA-like_TPR"/>
</dbReference>
<dbReference type="SUPFAM" id="SSF48371">
    <property type="entry name" value="ARM repeat"/>
    <property type="match status" value="1"/>
</dbReference>
<feature type="domain" description="DUF2428" evidence="3">
    <location>
        <begin position="799"/>
        <end position="1061"/>
    </location>
</feature>
<name>A0A1Y1UUW1_9FUNG</name>
<dbReference type="PANTHER" id="PTHR14387">
    <property type="entry name" value="THADA/DEATH RECEPTOR INTERACTING PROTEIN"/>
    <property type="match status" value="1"/>
</dbReference>
<dbReference type="Gene3D" id="1.25.10.10">
    <property type="entry name" value="Leucine-rich Repeat Variant"/>
    <property type="match status" value="1"/>
</dbReference>
<gene>
    <name evidence="6" type="ORF">BCR36DRAFT_363650</name>
</gene>
<dbReference type="OrthoDB" id="73997at2759"/>
<proteinExistence type="inferred from homology"/>
<sequence length="1794" mass="208820">MTILENTLKTLVVLFTKNQKIIKKEADAVLNNTQYTSDISVIDKETYQQLLKYMIMAAYSKISVNNCKYLSTMCSVILLDYISNPKHSSYYILKLLYPKLLMENNEYVLESMEEIYNELNTSNALKYVEINEKDTNNLNFTNISMIRALISNARIETLLTPIKSSDENDKHTLFSYCLDETNYYCEKSIEASMKIVAFESMKKWIEKTMECYKMEQITNSSNINQYTSKYMCNKFMQFILNNWSDPVDTIQQKVENILEVLLNLISLKSECNGNSEFYNEMIYNIYDKLFKLDYYNKTRYGLLSIVVPFTGVDQCLSIQPDIISLSIQVLRMDTMARIVTNFIGVFYGLQIKDKSNEEKKKIFDAYYYKPLCDALTSSDRLLRKNANIYLLTSLLKCNKDVFGQTIDKLKSDEYNKNENYLSAILATIKIANHVIGNKNKSEEVEDEKKLFGGIDKELLLQCFSMNSLNIRIDAFGLICENAKEFEFPTKIEMELFREFLPLNMHCAIPEFRQKIESYANKFLSRLRNGILTSWKDIKKIEKKKRVTDDLLAKKNKLMERIDEAEQWLNELLEFSIQSIYPDASYQRGSIGLHLIEILINVFGITEISLPSGFDIRKSALTKEIFPFKLPIITERNVYSLIAAINIPYDTTRQSIFNIFNKTEPNQPLPGIESIEKVEELISNVLSKLNSPRAQENDGAALLGKILTKKYINQLNWDVKLISNDEISINQNVKGKAVFIRFIRRIIAMIDEQIKIAKNNLLYASKRYPMFGLFNFLNDFLTTLDYNKYIKDHLEELREVHKEIYERIISANEVVLDIIQNSSPEGPMPDVQDIGVAIDEIVNEFDKSVDDASSKGKNFNVTLNCCWRVIKSTSQVLSTLLTKAPIQKSDDDNEYILSYDQLIEGSNLYRNYLSTIRHYGAIIAIYPGYIQLCKKLLNSSQEIFSSLPQKWLEDSLNTIKISNKISITRRSAGMPFLILAILLSEQNSNKVLLPHALSVLIDIARQPFDTETYNEKCDLPQVHAMNILRSIFRESRLSDDISAYVTDTMILTLEGFKSPAWSIRNCAMMMFTTILHRIIGSKKTRDDYSSVNFITRSVFVSRYHSLYVYLSKLLNEASILLEKDSSHVQQDLFSVLVLLSRLQPNTKKSEIETEDKDLENVISSLRSFAKCSIYQVREAAARSLVPMVSNHNINKYCIDLIKDYWNLSNQNGLHGSMIQMKYLLKSHLIISSYPMKKEFVDNVLSLIIERVNLMSKNYNKCELTRAEYINLLNEILFNEEWINESISSQDNGNNEENKDNKDDEEIKNYIRLQCTHYRKIVFDKIKNLLFNEYEYAQIMGTWYLREHCTKIIMKALMSYQDLICTSENVIEKLIKDPQFEVRQYTLQTLMNYLNEASQSDYQRNTLLENSLKQIIDEIIKLEDDKHECLSLKIKIIPKLLNNSLFTYDLPCQKLCDLLNKIRDIINVSYKKHLSVIMESIIVYGFIFNKIYQKKEEINNDNYILDMMKSWFEIINKYNDENSTESGALHYSICSSIAYMESLLSKSLPPSLETYIMKIYFILIEYLQDDESEIRDAVAQIVSKIILQHNYIMSESKALNTLYEKMDKNFNTREDYQESLKKSLFNYNIDAIDEFIMNKIKPIKKAFFLERPDIYKEALINVQNIIKYITPVSEDIQKIVVIFKKLDATLHDITTKYGNSQLNQVISDRDIFVMIYSVLIWLEKCIQSTECSAEIITEVQKIISQWNKDYIESFHSLIIEIIMNTINILNTKSSNTISNTDDNVYKFKYVDRFFLN</sequence>
<dbReference type="InterPro" id="IPR011989">
    <property type="entry name" value="ARM-like"/>
</dbReference>
<dbReference type="Pfam" id="PF25151">
    <property type="entry name" value="TPR_Trm732_C"/>
    <property type="match status" value="1"/>
</dbReference>
<reference evidence="6 7" key="1">
    <citation type="submission" date="2016-08" db="EMBL/GenBank/DDBJ databases">
        <title>Genomes of anaerobic fungi encode conserved fungal cellulosomes for biomass hydrolysis.</title>
        <authorList>
            <consortium name="DOE Joint Genome Institute"/>
            <person name="Haitjema C.H."/>
            <person name="Gilmore S.P."/>
            <person name="Henske J.K."/>
            <person name="Solomon K.V."/>
            <person name="De Groot R."/>
            <person name="Kuo A."/>
            <person name="Mondo S.J."/>
            <person name="Salamov A.A."/>
            <person name="Labutti K."/>
            <person name="Zhao Z."/>
            <person name="Chiniquy J."/>
            <person name="Barry K."/>
            <person name="Brewer H.M."/>
            <person name="Purvine S.O."/>
            <person name="Wright A.T."/>
            <person name="Boxma B."/>
            <person name="Van Alen T."/>
            <person name="Hackstein J.H."/>
            <person name="Baker S.E."/>
            <person name="Grigoriev I.V."/>
            <person name="O'Malley M.A."/>
        </authorList>
    </citation>
    <scope>NUCLEOTIDE SEQUENCE [LARGE SCALE GENOMIC DNA]</scope>
    <source>
        <strain evidence="7">finn</strain>
    </source>
</reference>
<evidence type="ECO:0000256" key="2">
    <source>
        <dbReference type="ARBA" id="ARBA00022694"/>
    </source>
</evidence>
<dbReference type="GO" id="GO:0030488">
    <property type="term" value="P:tRNA methylation"/>
    <property type="evidence" value="ECO:0007669"/>
    <property type="project" value="TreeGrafter"/>
</dbReference>
<dbReference type="PANTHER" id="PTHR14387:SF0">
    <property type="entry name" value="DUF2428 DOMAIN-CONTAINING PROTEIN"/>
    <property type="match status" value="1"/>
</dbReference>
<comment type="similarity">
    <text evidence="1">Belongs to the THADA family.</text>
</comment>
<evidence type="ECO:0000259" key="4">
    <source>
        <dbReference type="Pfam" id="PF25150"/>
    </source>
</evidence>
<protein>
    <submittedName>
        <fullName evidence="6">Uncharacterized protein</fullName>
    </submittedName>
</protein>
<dbReference type="InterPro" id="IPR056842">
    <property type="entry name" value="THADA-like_TPR_C"/>
</dbReference>
<accession>A0A1Y1UUW1</accession>
<feature type="domain" description="tRNA (32-2'-O)-methyltransferase regulator THADA-like C-terminal TPR repeats region" evidence="5">
    <location>
        <begin position="1063"/>
        <end position="1222"/>
    </location>
</feature>
<dbReference type="InterPro" id="IPR019442">
    <property type="entry name" value="THADA/TRM732_DUF2428"/>
</dbReference>
<keyword evidence="2" id="KW-0819">tRNA processing</keyword>
<dbReference type="Pfam" id="PF25150">
    <property type="entry name" value="TPR_Trm732"/>
    <property type="match status" value="1"/>
</dbReference>
<dbReference type="Pfam" id="PF10350">
    <property type="entry name" value="DUF2428"/>
    <property type="match status" value="1"/>
</dbReference>
<dbReference type="GO" id="GO:0005829">
    <property type="term" value="C:cytosol"/>
    <property type="evidence" value="ECO:0007669"/>
    <property type="project" value="TreeGrafter"/>
</dbReference>
<feature type="domain" description="tRNA (32-2'-O)-methyltransferase regulator THADA-like TPR repeats region" evidence="4">
    <location>
        <begin position="370"/>
        <end position="653"/>
    </location>
</feature>
<dbReference type="EMBL" id="MCFH01000078">
    <property type="protein sequence ID" value="ORX41815.1"/>
    <property type="molecule type" value="Genomic_DNA"/>
</dbReference>
<keyword evidence="7" id="KW-1185">Reference proteome</keyword>
<organism evidence="6 7">
    <name type="scientific">Piromyces finnis</name>
    <dbReference type="NCBI Taxonomy" id="1754191"/>
    <lineage>
        <taxon>Eukaryota</taxon>
        <taxon>Fungi</taxon>
        <taxon>Fungi incertae sedis</taxon>
        <taxon>Chytridiomycota</taxon>
        <taxon>Chytridiomycota incertae sedis</taxon>
        <taxon>Neocallimastigomycetes</taxon>
        <taxon>Neocallimastigales</taxon>
        <taxon>Neocallimastigaceae</taxon>
        <taxon>Piromyces</taxon>
    </lineage>
</organism>
<evidence type="ECO:0000259" key="3">
    <source>
        <dbReference type="Pfam" id="PF10350"/>
    </source>
</evidence>
<reference evidence="6 7" key="2">
    <citation type="submission" date="2016-08" db="EMBL/GenBank/DDBJ databases">
        <title>Pervasive Adenine N6-methylation of Active Genes in Fungi.</title>
        <authorList>
            <consortium name="DOE Joint Genome Institute"/>
            <person name="Mondo S.J."/>
            <person name="Dannebaum R.O."/>
            <person name="Kuo R.C."/>
            <person name="Labutti K."/>
            <person name="Haridas S."/>
            <person name="Kuo A."/>
            <person name="Salamov A."/>
            <person name="Ahrendt S.R."/>
            <person name="Lipzen A."/>
            <person name="Sullivan W."/>
            <person name="Andreopoulos W.B."/>
            <person name="Clum A."/>
            <person name="Lindquist E."/>
            <person name="Daum C."/>
            <person name="Ramamoorthy G.K."/>
            <person name="Gryganskyi A."/>
            <person name="Culley D."/>
            <person name="Magnuson J.K."/>
            <person name="James T.Y."/>
            <person name="O'Malley M.A."/>
            <person name="Stajich J.E."/>
            <person name="Spatafora J.W."/>
            <person name="Visel A."/>
            <person name="Grigoriev I.V."/>
        </authorList>
    </citation>
    <scope>NUCLEOTIDE SEQUENCE [LARGE SCALE GENOMIC DNA]</scope>
    <source>
        <strain evidence="7">finn</strain>
    </source>
</reference>
<dbReference type="InterPro" id="IPR051954">
    <property type="entry name" value="tRNA_methyltransferase_THADA"/>
</dbReference>
<dbReference type="STRING" id="1754191.A0A1Y1UUW1"/>
<evidence type="ECO:0000313" key="6">
    <source>
        <dbReference type="EMBL" id="ORX41815.1"/>
    </source>
</evidence>
<evidence type="ECO:0000259" key="5">
    <source>
        <dbReference type="Pfam" id="PF25151"/>
    </source>
</evidence>
<dbReference type="InterPro" id="IPR016024">
    <property type="entry name" value="ARM-type_fold"/>
</dbReference>